<feature type="non-terminal residue" evidence="2">
    <location>
        <position position="1"/>
    </location>
</feature>
<gene>
    <name evidence="2" type="ORF">Goshw_022709</name>
</gene>
<evidence type="ECO:0000313" key="3">
    <source>
        <dbReference type="Proteomes" id="UP000593576"/>
    </source>
</evidence>
<comment type="caution">
    <text evidence="2">The sequence shown here is derived from an EMBL/GenBank/DDBJ whole genome shotgun (WGS) entry which is preliminary data.</text>
</comment>
<feature type="region of interest" description="Disordered" evidence="1">
    <location>
        <begin position="15"/>
        <end position="40"/>
    </location>
</feature>
<accession>A0A7J9LQ68</accession>
<evidence type="ECO:0000256" key="1">
    <source>
        <dbReference type="SAM" id="MobiDB-lite"/>
    </source>
</evidence>
<dbReference type="EMBL" id="JABFAF010000007">
    <property type="protein sequence ID" value="MBA0860942.1"/>
    <property type="molecule type" value="Genomic_DNA"/>
</dbReference>
<feature type="compositionally biased region" description="Basic residues" evidence="1">
    <location>
        <begin position="23"/>
        <end position="40"/>
    </location>
</feature>
<reference evidence="2 3" key="1">
    <citation type="journal article" date="2019" name="Genome Biol. Evol.">
        <title>Insights into the evolution of the New World diploid cottons (Gossypium, subgenus Houzingenia) based on genome sequencing.</title>
        <authorList>
            <person name="Grover C.E."/>
            <person name="Arick M.A. 2nd"/>
            <person name="Thrash A."/>
            <person name="Conover J.L."/>
            <person name="Sanders W.S."/>
            <person name="Peterson D.G."/>
            <person name="Frelichowski J.E."/>
            <person name="Scheffler J.A."/>
            <person name="Scheffler B.E."/>
            <person name="Wendel J.F."/>
        </authorList>
    </citation>
    <scope>NUCLEOTIDE SEQUENCE [LARGE SCALE GENOMIC DNA]</scope>
    <source>
        <strain evidence="2">1</strain>
        <tissue evidence="2">Leaf</tissue>
    </source>
</reference>
<proteinExistence type="predicted"/>
<organism evidence="2 3">
    <name type="scientific">Gossypium schwendimanii</name>
    <name type="common">Cotton</name>
    <dbReference type="NCBI Taxonomy" id="34291"/>
    <lineage>
        <taxon>Eukaryota</taxon>
        <taxon>Viridiplantae</taxon>
        <taxon>Streptophyta</taxon>
        <taxon>Embryophyta</taxon>
        <taxon>Tracheophyta</taxon>
        <taxon>Spermatophyta</taxon>
        <taxon>Magnoliopsida</taxon>
        <taxon>eudicotyledons</taxon>
        <taxon>Gunneridae</taxon>
        <taxon>Pentapetalae</taxon>
        <taxon>rosids</taxon>
        <taxon>malvids</taxon>
        <taxon>Malvales</taxon>
        <taxon>Malvaceae</taxon>
        <taxon>Malvoideae</taxon>
        <taxon>Gossypium</taxon>
    </lineage>
</organism>
<keyword evidence="3" id="KW-1185">Reference proteome</keyword>
<protein>
    <submittedName>
        <fullName evidence="2">Uncharacterized protein</fullName>
    </submittedName>
</protein>
<dbReference type="AlphaFoldDB" id="A0A7J9LQ68"/>
<dbReference type="Proteomes" id="UP000593576">
    <property type="component" value="Unassembled WGS sequence"/>
</dbReference>
<name>A0A7J9LQ68_GOSSC</name>
<sequence>YYHIALFRLSSRVGDKQTQTTNIRHRCSPKSKSSQKLKRC</sequence>
<evidence type="ECO:0000313" key="2">
    <source>
        <dbReference type="EMBL" id="MBA0860942.1"/>
    </source>
</evidence>